<organism evidence="7 9">
    <name type="scientific">Methylobacterium oxalidis</name>
    <dbReference type="NCBI Taxonomy" id="944322"/>
    <lineage>
        <taxon>Bacteria</taxon>
        <taxon>Pseudomonadati</taxon>
        <taxon>Pseudomonadota</taxon>
        <taxon>Alphaproteobacteria</taxon>
        <taxon>Hyphomicrobiales</taxon>
        <taxon>Methylobacteriaceae</taxon>
        <taxon>Methylobacterium</taxon>
    </lineage>
</organism>
<gene>
    <name evidence="8" type="ORF">GCM10007888_01580</name>
    <name evidence="7" type="ORF">MOX02_06060</name>
</gene>
<evidence type="ECO:0000313" key="8">
    <source>
        <dbReference type="EMBL" id="GLS61777.1"/>
    </source>
</evidence>
<dbReference type="Gene3D" id="1.10.287.950">
    <property type="entry name" value="Methyl-accepting chemotaxis protein"/>
    <property type="match status" value="1"/>
</dbReference>
<dbReference type="CDD" id="cd06225">
    <property type="entry name" value="HAMP"/>
    <property type="match status" value="1"/>
</dbReference>
<evidence type="ECO:0000313" key="9">
    <source>
        <dbReference type="Proteomes" id="UP000321960"/>
    </source>
</evidence>
<dbReference type="GO" id="GO:0007165">
    <property type="term" value="P:signal transduction"/>
    <property type="evidence" value="ECO:0007669"/>
    <property type="project" value="UniProtKB-KW"/>
</dbReference>
<evidence type="ECO:0000256" key="4">
    <source>
        <dbReference type="SAM" id="Phobius"/>
    </source>
</evidence>
<dbReference type="SMART" id="SM00283">
    <property type="entry name" value="MA"/>
    <property type="match status" value="1"/>
</dbReference>
<reference evidence="10" key="2">
    <citation type="journal article" date="2019" name="Int. J. Syst. Evol. Microbiol.">
        <title>The Global Catalogue of Microorganisms (GCM) 10K type strain sequencing project: providing services to taxonomists for standard genome sequencing and annotation.</title>
        <authorList>
            <consortium name="The Broad Institute Genomics Platform"/>
            <consortium name="The Broad Institute Genome Sequencing Center for Infectious Disease"/>
            <person name="Wu L."/>
            <person name="Ma J."/>
        </authorList>
    </citation>
    <scope>NUCLEOTIDE SEQUENCE [LARGE SCALE GENOMIC DNA]</scope>
    <source>
        <strain evidence="10">NBRC 107715</strain>
    </source>
</reference>
<dbReference type="PANTHER" id="PTHR32089:SF112">
    <property type="entry name" value="LYSOZYME-LIKE PROTEIN-RELATED"/>
    <property type="match status" value="1"/>
</dbReference>
<dbReference type="EMBL" id="BJZU01000005">
    <property type="protein sequence ID" value="GEP02568.1"/>
    <property type="molecule type" value="Genomic_DNA"/>
</dbReference>
<proteinExistence type="inferred from homology"/>
<dbReference type="SMART" id="SM00304">
    <property type="entry name" value="HAMP"/>
    <property type="match status" value="1"/>
</dbReference>
<dbReference type="CDD" id="cd19410">
    <property type="entry name" value="HK9-like_sensor"/>
    <property type="match status" value="1"/>
</dbReference>
<dbReference type="InterPro" id="IPR007891">
    <property type="entry name" value="CHASE3"/>
</dbReference>
<evidence type="ECO:0000256" key="2">
    <source>
        <dbReference type="ARBA" id="ARBA00029447"/>
    </source>
</evidence>
<dbReference type="GO" id="GO:0016020">
    <property type="term" value="C:membrane"/>
    <property type="evidence" value="ECO:0007669"/>
    <property type="project" value="InterPro"/>
</dbReference>
<reference evidence="8" key="1">
    <citation type="journal article" date="2014" name="Int. J. Syst. Evol. Microbiol.">
        <title>Complete genome of a new Firmicutes species belonging to the dominant human colonic microbiota ('Ruminococcus bicirculans') reveals two chromosomes and a selective capacity to utilize plant glucans.</title>
        <authorList>
            <consortium name="NISC Comparative Sequencing Program"/>
            <person name="Wegmann U."/>
            <person name="Louis P."/>
            <person name="Goesmann A."/>
            <person name="Henrissat B."/>
            <person name="Duncan S.H."/>
            <person name="Flint H.J."/>
        </authorList>
    </citation>
    <scope>NUCLEOTIDE SEQUENCE</scope>
    <source>
        <strain evidence="8">NBRC 107715</strain>
    </source>
</reference>
<dbReference type="PROSITE" id="PS50111">
    <property type="entry name" value="CHEMOTAXIS_TRANSDUC_2"/>
    <property type="match status" value="1"/>
</dbReference>
<dbReference type="PANTHER" id="PTHR32089">
    <property type="entry name" value="METHYL-ACCEPTING CHEMOTAXIS PROTEIN MCPB"/>
    <property type="match status" value="1"/>
</dbReference>
<dbReference type="SUPFAM" id="SSF58104">
    <property type="entry name" value="Methyl-accepting chemotaxis protein (MCP) signaling domain"/>
    <property type="match status" value="1"/>
</dbReference>
<dbReference type="OrthoDB" id="8482111at2"/>
<protein>
    <submittedName>
        <fullName evidence="7">Chemotaxis protein</fullName>
    </submittedName>
</protein>
<feature type="domain" description="Methyl-accepting transducer" evidence="5">
    <location>
        <begin position="299"/>
        <end position="535"/>
    </location>
</feature>
<dbReference type="EMBL" id="BSPK01000004">
    <property type="protein sequence ID" value="GLS61777.1"/>
    <property type="molecule type" value="Genomic_DNA"/>
</dbReference>
<keyword evidence="10" id="KW-1185">Reference proteome</keyword>
<evidence type="ECO:0000259" key="5">
    <source>
        <dbReference type="PROSITE" id="PS50111"/>
    </source>
</evidence>
<sequence>MPKLANLSIASKIGATLASLILVGLTICAVSLRNLSSIEETARWTAHTHTVIRAVDDAVKSMVDQETGLRGFLIAGDEAFLAPYRKGATTFAEALATARRLTIDNAGQQARIAEMETLGRRWRETIAEPEIALMRAPETREDARRMEAAGGGKAAMDALRSTAGQAMAEEQSLLGVRDAAAAAAGASSRLATAIGIVVMLAAAAGSLVLLHLGISRPIRGMNAAMGRLAAGDLAAAVPGVGRRDEVGAMADAVQVFKDGLIRARALEEETALARAGAEAQRKAAMRDLADGFERAIGGIVEAVSTAAGDLQGTAQAMSGNAAATAEQSASAAAAAEQASANVSMVAAAAEELGSSVNEIGRQVQGSASLAAAAAEEAATTADLVEALSAGATRIGDVVAMISTIAGQTNLLALNATIEAARAGDAGRGFAVVATEVKELAAQTAKATEEISRQIGEIQGATGQAVSAIRGIAGRVGEMNRATGTIAAAVEEQGSATQEIVRNVGQAAGGTGEVTRTVSRVAGAAGETGAAAGRVLTSASGLSAQAEHLGAEVRRFLGEVRAA</sequence>
<dbReference type="InterPro" id="IPR003660">
    <property type="entry name" value="HAMP_dom"/>
</dbReference>
<dbReference type="Pfam" id="PF00015">
    <property type="entry name" value="MCPsignal"/>
    <property type="match status" value="1"/>
</dbReference>
<feature type="domain" description="HAMP" evidence="6">
    <location>
        <begin position="212"/>
        <end position="265"/>
    </location>
</feature>
<reference evidence="8" key="4">
    <citation type="submission" date="2023-01" db="EMBL/GenBank/DDBJ databases">
        <title>Draft genome sequence of Methylobacterium oxalidis strain NBRC 107715.</title>
        <authorList>
            <person name="Sun Q."/>
            <person name="Mori K."/>
        </authorList>
    </citation>
    <scope>NUCLEOTIDE SEQUENCE</scope>
    <source>
        <strain evidence="8">NBRC 107715</strain>
    </source>
</reference>
<dbReference type="InterPro" id="IPR004089">
    <property type="entry name" value="MCPsignal_dom"/>
</dbReference>
<comment type="similarity">
    <text evidence="2">Belongs to the methyl-accepting chemotaxis (MCP) protein family.</text>
</comment>
<evidence type="ECO:0000259" key="6">
    <source>
        <dbReference type="PROSITE" id="PS50885"/>
    </source>
</evidence>
<dbReference type="RefSeq" id="WP_147024246.1">
    <property type="nucleotide sequence ID" value="NZ_BJZU01000005.1"/>
</dbReference>
<evidence type="ECO:0000313" key="10">
    <source>
        <dbReference type="Proteomes" id="UP001156856"/>
    </source>
</evidence>
<name>A0A512IXV8_9HYPH</name>
<keyword evidence="4" id="KW-0812">Transmembrane</keyword>
<evidence type="ECO:0000256" key="3">
    <source>
        <dbReference type="PROSITE-ProRule" id="PRU00284"/>
    </source>
</evidence>
<dbReference type="PROSITE" id="PS50885">
    <property type="entry name" value="HAMP"/>
    <property type="match status" value="1"/>
</dbReference>
<keyword evidence="4" id="KW-0472">Membrane</keyword>
<dbReference type="Pfam" id="PF05227">
    <property type="entry name" value="CHASE3"/>
    <property type="match status" value="1"/>
</dbReference>
<evidence type="ECO:0000256" key="1">
    <source>
        <dbReference type="ARBA" id="ARBA00023224"/>
    </source>
</evidence>
<accession>A0A512IXV8</accession>
<dbReference type="Pfam" id="PF00672">
    <property type="entry name" value="HAMP"/>
    <property type="match status" value="1"/>
</dbReference>
<dbReference type="Gene3D" id="1.10.8.500">
    <property type="entry name" value="HAMP domain in histidine kinase"/>
    <property type="match status" value="1"/>
</dbReference>
<keyword evidence="4" id="KW-1133">Transmembrane helix</keyword>
<keyword evidence="1 3" id="KW-0807">Transducer</keyword>
<feature type="transmembrane region" description="Helical" evidence="4">
    <location>
        <begin position="190"/>
        <end position="212"/>
    </location>
</feature>
<comment type="caution">
    <text evidence="7">The sequence shown here is derived from an EMBL/GenBank/DDBJ whole genome shotgun (WGS) entry which is preliminary data.</text>
</comment>
<reference evidence="7 9" key="3">
    <citation type="submission" date="2019-07" db="EMBL/GenBank/DDBJ databases">
        <title>Whole genome shotgun sequence of Methylobacterium oxalidis NBRC 107715.</title>
        <authorList>
            <person name="Hosoyama A."/>
            <person name="Uohara A."/>
            <person name="Ohji S."/>
            <person name="Ichikawa N."/>
        </authorList>
    </citation>
    <scope>NUCLEOTIDE SEQUENCE [LARGE SCALE GENOMIC DNA]</scope>
    <source>
        <strain evidence="7 9">NBRC 107715</strain>
    </source>
</reference>
<dbReference type="Proteomes" id="UP000321960">
    <property type="component" value="Unassembled WGS sequence"/>
</dbReference>
<dbReference type="Proteomes" id="UP001156856">
    <property type="component" value="Unassembled WGS sequence"/>
</dbReference>
<evidence type="ECO:0000313" key="7">
    <source>
        <dbReference type="EMBL" id="GEP02568.1"/>
    </source>
</evidence>
<dbReference type="AlphaFoldDB" id="A0A512IXV8"/>